<dbReference type="EMBL" id="QZWG01000013">
    <property type="protein sequence ID" value="RZB72243.1"/>
    <property type="molecule type" value="Genomic_DNA"/>
</dbReference>
<gene>
    <name evidence="3" type="ORF">D0Y65_036534</name>
</gene>
<dbReference type="AlphaFoldDB" id="A0A445HEY8"/>
<evidence type="ECO:0000259" key="2">
    <source>
        <dbReference type="Pfam" id="PF14304"/>
    </source>
</evidence>
<proteinExistence type="predicted"/>
<name>A0A445HEY8_GLYSO</name>
<comment type="caution">
    <text evidence="3">The sequence shown here is derived from an EMBL/GenBank/DDBJ whole genome shotgun (WGS) entry which is preliminary data.</text>
</comment>
<dbReference type="GO" id="GO:0031124">
    <property type="term" value="P:mRNA 3'-end processing"/>
    <property type="evidence" value="ECO:0007669"/>
    <property type="project" value="InterPro"/>
</dbReference>
<organism evidence="3 4">
    <name type="scientific">Glycine soja</name>
    <name type="common">Wild soybean</name>
    <dbReference type="NCBI Taxonomy" id="3848"/>
    <lineage>
        <taxon>Eukaryota</taxon>
        <taxon>Viridiplantae</taxon>
        <taxon>Streptophyta</taxon>
        <taxon>Embryophyta</taxon>
        <taxon>Tracheophyta</taxon>
        <taxon>Spermatophyta</taxon>
        <taxon>Magnoliopsida</taxon>
        <taxon>eudicotyledons</taxon>
        <taxon>Gunneridae</taxon>
        <taxon>Pentapetalae</taxon>
        <taxon>rosids</taxon>
        <taxon>fabids</taxon>
        <taxon>Fabales</taxon>
        <taxon>Fabaceae</taxon>
        <taxon>Papilionoideae</taxon>
        <taxon>50 kb inversion clade</taxon>
        <taxon>NPAAA clade</taxon>
        <taxon>indigoferoid/millettioid clade</taxon>
        <taxon>Phaseoleae</taxon>
        <taxon>Glycine</taxon>
        <taxon>Glycine subgen. Soja</taxon>
    </lineage>
</organism>
<dbReference type="PANTHER" id="PTHR47866:SF2">
    <property type="entry name" value="HYDROXYPROLINE-RICH GLYCOPROTEIN FAMILY PROTEIN"/>
    <property type="match status" value="1"/>
</dbReference>
<reference evidence="3 4" key="1">
    <citation type="submission" date="2018-09" db="EMBL/GenBank/DDBJ databases">
        <title>A high-quality reference genome of wild soybean provides a powerful tool to mine soybean genomes.</title>
        <authorList>
            <person name="Xie M."/>
            <person name="Chung C.Y.L."/>
            <person name="Li M.-W."/>
            <person name="Wong F.-L."/>
            <person name="Chan T.-F."/>
            <person name="Lam H.-M."/>
        </authorList>
    </citation>
    <scope>NUCLEOTIDE SEQUENCE [LARGE SCALE GENOMIC DNA]</scope>
    <source>
        <strain evidence="4">cv. W05</strain>
        <tissue evidence="3">Hypocotyl of etiolated seedlings</tissue>
    </source>
</reference>
<feature type="non-terminal residue" evidence="3">
    <location>
        <position position="1"/>
    </location>
</feature>
<feature type="compositionally biased region" description="Low complexity" evidence="1">
    <location>
        <begin position="1"/>
        <end position="15"/>
    </location>
</feature>
<dbReference type="InterPro" id="IPR038192">
    <property type="entry name" value="CSTF_C_sf"/>
</dbReference>
<evidence type="ECO:0000313" key="3">
    <source>
        <dbReference type="EMBL" id="RZB72243.1"/>
    </source>
</evidence>
<evidence type="ECO:0000256" key="1">
    <source>
        <dbReference type="SAM" id="MobiDB-lite"/>
    </source>
</evidence>
<evidence type="ECO:0000313" key="4">
    <source>
        <dbReference type="Proteomes" id="UP000289340"/>
    </source>
</evidence>
<keyword evidence="4" id="KW-1185">Reference proteome</keyword>
<feature type="domain" description="Transcription termination and cleavage factor C-terminal" evidence="2">
    <location>
        <begin position="155"/>
        <end position="188"/>
    </location>
</feature>
<dbReference type="Gene3D" id="1.10.20.70">
    <property type="entry name" value="Transcription termination and cleavage factor, C-terminal domain"/>
    <property type="match status" value="1"/>
</dbReference>
<protein>
    <recommendedName>
        <fullName evidence="2">Transcription termination and cleavage factor C-terminal domain-containing protein</fullName>
    </recommendedName>
</protein>
<accession>A0A445HEY8</accession>
<dbReference type="Proteomes" id="UP000289340">
    <property type="component" value="Chromosome 13"/>
</dbReference>
<dbReference type="InterPro" id="IPR026896">
    <property type="entry name" value="CSTF_C"/>
</dbReference>
<dbReference type="Pfam" id="PF14304">
    <property type="entry name" value="CSTF_C"/>
    <property type="match status" value="1"/>
</dbReference>
<sequence>GCTRSSRSISNPASSEETPEPTFSAMNSDEGAIRPYGTCIIAKPFVLNIGLSPKLLVIKLSASSNGTVAGDVGLQSSLYNNKNYICFRVGNMPLGPEFGNQAGNATQVDRGSSLMPSPSDNLAHLSGPPGYVVSAQMGAANQPLRPPVLTPDMEKALLQQVTSLTLGQINLLSPEQRNQVLQLQQLLHQ</sequence>
<feature type="region of interest" description="Disordered" evidence="1">
    <location>
        <begin position="1"/>
        <end position="28"/>
    </location>
</feature>
<dbReference type="PANTHER" id="PTHR47866">
    <property type="entry name" value="HYDROXYPROLINE-RICH GLYCOPROTEIN FAMILY PROTEIN"/>
    <property type="match status" value="1"/>
</dbReference>